<feature type="non-terminal residue" evidence="2">
    <location>
        <position position="182"/>
    </location>
</feature>
<dbReference type="InterPro" id="IPR002885">
    <property type="entry name" value="PPR_rpt"/>
</dbReference>
<feature type="repeat" description="PPR" evidence="1">
    <location>
        <begin position="30"/>
        <end position="64"/>
    </location>
</feature>
<sequence>MAIEACDYSGAWEWSVELLGAMKENDLPPSSFPYSSVVSACDRDHQWTRVLELFQEMQEYKVELDAVTYSLCMGGSGRVETRMFVARSRVRRKVGSWERCRQQEVLGLQAPSAAPWPAVSLGALGEPPLEAQLFAPSMGYFNGATDVGAEAYSMNWPLQGVLWDSVPQLHDPAAMQFHPSCQ</sequence>
<dbReference type="EMBL" id="CAUYUJ010019161">
    <property type="protein sequence ID" value="CAK0889030.1"/>
    <property type="molecule type" value="Genomic_DNA"/>
</dbReference>
<gene>
    <name evidence="2" type="ORF">PCOR1329_LOCUS69685</name>
</gene>
<dbReference type="Proteomes" id="UP001189429">
    <property type="component" value="Unassembled WGS sequence"/>
</dbReference>
<dbReference type="Gene3D" id="1.25.40.10">
    <property type="entry name" value="Tetratricopeptide repeat domain"/>
    <property type="match status" value="1"/>
</dbReference>
<dbReference type="InterPro" id="IPR011990">
    <property type="entry name" value="TPR-like_helical_dom_sf"/>
</dbReference>
<evidence type="ECO:0000313" key="3">
    <source>
        <dbReference type="Proteomes" id="UP001189429"/>
    </source>
</evidence>
<comment type="caution">
    <text evidence="2">The sequence shown here is derived from an EMBL/GenBank/DDBJ whole genome shotgun (WGS) entry which is preliminary data.</text>
</comment>
<evidence type="ECO:0008006" key="4">
    <source>
        <dbReference type="Google" id="ProtNLM"/>
    </source>
</evidence>
<protein>
    <recommendedName>
        <fullName evidence="4">Pentatricopeptide repeat-containing protein</fullName>
    </recommendedName>
</protein>
<dbReference type="NCBIfam" id="TIGR00756">
    <property type="entry name" value="PPR"/>
    <property type="match status" value="1"/>
</dbReference>
<organism evidence="2 3">
    <name type="scientific">Prorocentrum cordatum</name>
    <dbReference type="NCBI Taxonomy" id="2364126"/>
    <lineage>
        <taxon>Eukaryota</taxon>
        <taxon>Sar</taxon>
        <taxon>Alveolata</taxon>
        <taxon>Dinophyceae</taxon>
        <taxon>Prorocentrales</taxon>
        <taxon>Prorocentraceae</taxon>
        <taxon>Prorocentrum</taxon>
    </lineage>
</organism>
<keyword evidence="3" id="KW-1185">Reference proteome</keyword>
<accession>A0ABN9WQT3</accession>
<evidence type="ECO:0000313" key="2">
    <source>
        <dbReference type="EMBL" id="CAK0889030.1"/>
    </source>
</evidence>
<evidence type="ECO:0000256" key="1">
    <source>
        <dbReference type="PROSITE-ProRule" id="PRU00708"/>
    </source>
</evidence>
<dbReference type="PROSITE" id="PS51375">
    <property type="entry name" value="PPR"/>
    <property type="match status" value="1"/>
</dbReference>
<reference evidence="2" key="1">
    <citation type="submission" date="2023-10" db="EMBL/GenBank/DDBJ databases">
        <authorList>
            <person name="Chen Y."/>
            <person name="Shah S."/>
            <person name="Dougan E. K."/>
            <person name="Thang M."/>
            <person name="Chan C."/>
        </authorList>
    </citation>
    <scope>NUCLEOTIDE SEQUENCE [LARGE SCALE GENOMIC DNA]</scope>
</reference>
<proteinExistence type="predicted"/>
<name>A0ABN9WQT3_9DINO</name>